<dbReference type="InterPro" id="IPR051011">
    <property type="entry name" value="Metal_resp_trans_reg"/>
</dbReference>
<evidence type="ECO:0000313" key="6">
    <source>
        <dbReference type="Proteomes" id="UP000612899"/>
    </source>
</evidence>
<dbReference type="CDD" id="cd00090">
    <property type="entry name" value="HTH_ARSR"/>
    <property type="match status" value="1"/>
</dbReference>
<dbReference type="GO" id="GO:0003677">
    <property type="term" value="F:DNA binding"/>
    <property type="evidence" value="ECO:0007669"/>
    <property type="project" value="UniProtKB-KW"/>
</dbReference>
<evidence type="ECO:0000256" key="2">
    <source>
        <dbReference type="ARBA" id="ARBA00023125"/>
    </source>
</evidence>
<reference evidence="5" key="1">
    <citation type="submission" date="2021-01" db="EMBL/GenBank/DDBJ databases">
        <title>Whole genome shotgun sequence of Rhizocola hellebori NBRC 109834.</title>
        <authorList>
            <person name="Komaki H."/>
            <person name="Tamura T."/>
        </authorList>
    </citation>
    <scope>NUCLEOTIDE SEQUENCE</scope>
    <source>
        <strain evidence="5">NBRC 109834</strain>
    </source>
</reference>
<protein>
    <submittedName>
        <fullName evidence="5">Transcriptional regulator</fullName>
    </submittedName>
</protein>
<dbReference type="RefSeq" id="WP_203915466.1">
    <property type="nucleotide sequence ID" value="NZ_BONY01000162.1"/>
</dbReference>
<keyword evidence="1" id="KW-0805">Transcription regulation</keyword>
<keyword evidence="3" id="KW-0804">Transcription</keyword>
<dbReference type="InterPro" id="IPR011991">
    <property type="entry name" value="ArsR-like_HTH"/>
</dbReference>
<dbReference type="PANTHER" id="PTHR43132">
    <property type="entry name" value="ARSENICAL RESISTANCE OPERON REPRESSOR ARSR-RELATED"/>
    <property type="match status" value="1"/>
</dbReference>
<proteinExistence type="predicted"/>
<dbReference type="PROSITE" id="PS50987">
    <property type="entry name" value="HTH_ARSR_2"/>
    <property type="match status" value="1"/>
</dbReference>
<evidence type="ECO:0000256" key="1">
    <source>
        <dbReference type="ARBA" id="ARBA00023015"/>
    </source>
</evidence>
<dbReference type="InterPro" id="IPR036390">
    <property type="entry name" value="WH_DNA-bd_sf"/>
</dbReference>
<dbReference type="InterPro" id="IPR001845">
    <property type="entry name" value="HTH_ArsR_DNA-bd_dom"/>
</dbReference>
<dbReference type="Pfam" id="PF19361">
    <property type="entry name" value="DUF5937"/>
    <property type="match status" value="1"/>
</dbReference>
<evidence type="ECO:0000313" key="5">
    <source>
        <dbReference type="EMBL" id="GIH11744.1"/>
    </source>
</evidence>
<sequence>MIRLQLGGVELARVRFAISPVYETVMALAILTRPGVHAVHVPWLNWARPRLEGVDDLKLVLRLVSHDTIKPAYLIPPPDARMPTLEAELRRVLASKAHPQLDRIVAALRQCFRAAIEPHWERITRLLEADIAYRAGILAQDGIEGLFTDLHDEVSWRDGELVVHPNRATPNRKVALRGHGLVLCPSVFCWPRVAAAMEPVTAGTLRYPARGVATLWETPQPAPGAVAALIGRSRAAIMTLLSAPHTTADLARLLELTPGAVSQHLGVLRDAGLVATHRDGRAVLHLRTERAAALLG</sequence>
<evidence type="ECO:0000256" key="3">
    <source>
        <dbReference type="ARBA" id="ARBA00023163"/>
    </source>
</evidence>
<dbReference type="Gene3D" id="1.10.10.10">
    <property type="entry name" value="Winged helix-like DNA-binding domain superfamily/Winged helix DNA-binding domain"/>
    <property type="match status" value="1"/>
</dbReference>
<dbReference type="SUPFAM" id="SSF46785">
    <property type="entry name" value="Winged helix' DNA-binding domain"/>
    <property type="match status" value="1"/>
</dbReference>
<keyword evidence="6" id="KW-1185">Reference proteome</keyword>
<feature type="domain" description="HTH arsR-type" evidence="4">
    <location>
        <begin position="212"/>
        <end position="296"/>
    </location>
</feature>
<dbReference type="Pfam" id="PF01022">
    <property type="entry name" value="HTH_5"/>
    <property type="match status" value="1"/>
</dbReference>
<dbReference type="EMBL" id="BONY01000162">
    <property type="protein sequence ID" value="GIH11744.1"/>
    <property type="molecule type" value="Genomic_DNA"/>
</dbReference>
<dbReference type="GO" id="GO:0003700">
    <property type="term" value="F:DNA-binding transcription factor activity"/>
    <property type="evidence" value="ECO:0007669"/>
    <property type="project" value="InterPro"/>
</dbReference>
<accession>A0A8J3QIJ2</accession>
<organism evidence="5 6">
    <name type="scientific">Rhizocola hellebori</name>
    <dbReference type="NCBI Taxonomy" id="1392758"/>
    <lineage>
        <taxon>Bacteria</taxon>
        <taxon>Bacillati</taxon>
        <taxon>Actinomycetota</taxon>
        <taxon>Actinomycetes</taxon>
        <taxon>Micromonosporales</taxon>
        <taxon>Micromonosporaceae</taxon>
        <taxon>Rhizocola</taxon>
    </lineage>
</organism>
<evidence type="ECO:0000259" key="4">
    <source>
        <dbReference type="PROSITE" id="PS50987"/>
    </source>
</evidence>
<dbReference type="AlphaFoldDB" id="A0A8J3QIJ2"/>
<keyword evidence="2" id="KW-0238">DNA-binding</keyword>
<dbReference type="SMART" id="SM00418">
    <property type="entry name" value="HTH_ARSR"/>
    <property type="match status" value="1"/>
</dbReference>
<name>A0A8J3QIJ2_9ACTN</name>
<dbReference type="InterPro" id="IPR036388">
    <property type="entry name" value="WH-like_DNA-bd_sf"/>
</dbReference>
<dbReference type="InterPro" id="IPR045981">
    <property type="entry name" value="DUF5937"/>
</dbReference>
<dbReference type="Proteomes" id="UP000612899">
    <property type="component" value="Unassembled WGS sequence"/>
</dbReference>
<comment type="caution">
    <text evidence="5">The sequence shown here is derived from an EMBL/GenBank/DDBJ whole genome shotgun (WGS) entry which is preliminary data.</text>
</comment>
<dbReference type="PANTHER" id="PTHR43132:SF6">
    <property type="entry name" value="HTH-TYPE TRANSCRIPTIONAL REPRESSOR CZRA"/>
    <property type="match status" value="1"/>
</dbReference>
<gene>
    <name evidence="5" type="ORF">Rhe02_98110</name>
</gene>